<evidence type="ECO:0000256" key="1">
    <source>
        <dbReference type="SAM" id="Phobius"/>
    </source>
</evidence>
<evidence type="ECO:0000313" key="10">
    <source>
        <dbReference type="EMBL" id="JAG09006.1"/>
    </source>
</evidence>
<reference evidence="10" key="2">
    <citation type="submission" date="2014-07" db="EMBL/GenBank/DDBJ databases">
        <authorList>
            <person name="Hull J."/>
        </authorList>
    </citation>
    <scope>NUCLEOTIDE SEQUENCE</scope>
</reference>
<evidence type="ECO:0000313" key="12">
    <source>
        <dbReference type="EMBL" id="JAG09008.1"/>
    </source>
</evidence>
<dbReference type="EMBL" id="GBHO01034602">
    <property type="protein sequence ID" value="JAG09002.1"/>
    <property type="molecule type" value="Transcribed_RNA"/>
</dbReference>
<dbReference type="EMBL" id="GBHO01034603">
    <property type="protein sequence ID" value="JAG09001.1"/>
    <property type="molecule type" value="Transcribed_RNA"/>
</dbReference>
<keyword evidence="1" id="KW-0812">Transmembrane</keyword>
<sequence length="155" mass="16711">MSGPDKSGASFVECLTTKMAKMNSKNFFFHYVPMAGAASYGTLSVNVMNPSLIMRMSPTRDITNILLGVSITGSLLYIYDRPHLRSSPPSKRMLYSGFGAVIFNFGSVLVWAVLRSSTRSNCIATIIGLVSGAGLALAGLNYLKFIDQITVKPST</sequence>
<dbReference type="EMBL" id="GBHO01034596">
    <property type="protein sequence ID" value="JAG09008.1"/>
    <property type="molecule type" value="Transcribed_RNA"/>
</dbReference>
<evidence type="ECO:0000313" key="6">
    <source>
        <dbReference type="EMBL" id="JAG09002.1"/>
    </source>
</evidence>
<name>A0A0A9WNK3_LYGHE</name>
<evidence type="ECO:0000313" key="5">
    <source>
        <dbReference type="EMBL" id="JAG09001.1"/>
    </source>
</evidence>
<evidence type="ECO:0000313" key="3">
    <source>
        <dbReference type="EMBL" id="JAG05393.1"/>
    </source>
</evidence>
<gene>
    <name evidence="10" type="primary">WDY_2</name>
    <name evidence="12" type="synonym">WDY_0</name>
    <name evidence="11" type="synonym">WDY_1</name>
    <name evidence="5" type="synonym">WDY_10</name>
    <name evidence="6" type="synonym">WDY_11</name>
    <name evidence="7" type="synonym">WDY_12</name>
    <name evidence="8" type="synonym">WDY_13</name>
    <name evidence="9" type="synonym">WDY_3</name>
    <name evidence="13" type="synonym">WDY_4</name>
    <name evidence="3" type="synonym">WDY_5</name>
    <name evidence="2" type="synonym">WDY_6</name>
    <name evidence="4" type="synonym">WDY_9</name>
    <name evidence="4" type="ORF">CM83_39625</name>
    <name evidence="5" type="ORF">CM83_39626</name>
    <name evidence="6" type="ORF">CM83_39627</name>
    <name evidence="7" type="ORF">CM83_39628</name>
    <name evidence="8" type="ORF">CM83_39629</name>
    <name evidence="9" type="ORF">CM83_39630</name>
    <name evidence="10" type="ORF">CM83_39631</name>
    <name evidence="11" type="ORF">CM83_39632</name>
    <name evidence="12" type="ORF">CM83_39633</name>
    <name evidence="2" type="ORF">CM83_39634</name>
    <name evidence="3" type="ORF">CM83_39635</name>
    <name evidence="13" type="ORF">CM83_39636</name>
</gene>
<protein>
    <submittedName>
        <fullName evidence="10">WD repeat-containing protein on Y chromosome</fullName>
    </submittedName>
</protein>
<organism evidence="10">
    <name type="scientific">Lygus hesperus</name>
    <name type="common">Western plant bug</name>
    <dbReference type="NCBI Taxonomy" id="30085"/>
    <lineage>
        <taxon>Eukaryota</taxon>
        <taxon>Metazoa</taxon>
        <taxon>Ecdysozoa</taxon>
        <taxon>Arthropoda</taxon>
        <taxon>Hexapoda</taxon>
        <taxon>Insecta</taxon>
        <taxon>Pterygota</taxon>
        <taxon>Neoptera</taxon>
        <taxon>Paraneoptera</taxon>
        <taxon>Hemiptera</taxon>
        <taxon>Heteroptera</taxon>
        <taxon>Panheteroptera</taxon>
        <taxon>Cimicomorpha</taxon>
        <taxon>Miridae</taxon>
        <taxon>Mirini</taxon>
        <taxon>Lygus</taxon>
    </lineage>
</organism>
<evidence type="ECO:0000313" key="8">
    <source>
        <dbReference type="EMBL" id="JAG09004.1"/>
    </source>
</evidence>
<dbReference type="EMBL" id="GBHO01034601">
    <property type="protein sequence ID" value="JAG09003.1"/>
    <property type="molecule type" value="Transcribed_RNA"/>
</dbReference>
<feature type="transmembrane region" description="Helical" evidence="1">
    <location>
        <begin position="61"/>
        <end position="79"/>
    </location>
</feature>
<keyword evidence="1" id="KW-1133">Transmembrane helix</keyword>
<evidence type="ECO:0000313" key="11">
    <source>
        <dbReference type="EMBL" id="JAG09007.1"/>
    </source>
</evidence>
<dbReference type="AlphaFoldDB" id="A0A0A9WNK3"/>
<dbReference type="EMBL" id="GBHO01034597">
    <property type="protein sequence ID" value="JAG09007.1"/>
    <property type="molecule type" value="Transcribed_RNA"/>
</dbReference>
<dbReference type="EMBL" id="GBHO01034599">
    <property type="protein sequence ID" value="JAG09005.1"/>
    <property type="molecule type" value="Transcribed_RNA"/>
</dbReference>
<evidence type="ECO:0000313" key="4">
    <source>
        <dbReference type="EMBL" id="JAG09000.1"/>
    </source>
</evidence>
<feature type="transmembrane region" description="Helical" evidence="1">
    <location>
        <begin position="28"/>
        <end position="49"/>
    </location>
</feature>
<evidence type="ECO:0000313" key="7">
    <source>
        <dbReference type="EMBL" id="JAG09003.1"/>
    </source>
</evidence>
<evidence type="ECO:0000313" key="13">
    <source>
        <dbReference type="EMBL" id="JAG41806.1"/>
    </source>
</evidence>
<evidence type="ECO:0000313" key="9">
    <source>
        <dbReference type="EMBL" id="JAG09005.1"/>
    </source>
</evidence>
<dbReference type="EMBL" id="GBHO01038211">
    <property type="protein sequence ID" value="JAG05393.1"/>
    <property type="molecule type" value="Transcribed_RNA"/>
</dbReference>
<dbReference type="EMBL" id="GBHO01034598">
    <property type="protein sequence ID" value="JAG09006.1"/>
    <property type="molecule type" value="Transcribed_RNA"/>
</dbReference>
<dbReference type="PANTHER" id="PTHR38640">
    <property type="entry name" value="GEO09659P1"/>
    <property type="match status" value="1"/>
</dbReference>
<proteinExistence type="predicted"/>
<accession>A0A0A9WNK3</accession>
<dbReference type="EMBL" id="GBHO01001798">
    <property type="protein sequence ID" value="JAG41806.1"/>
    <property type="molecule type" value="Transcribed_RNA"/>
</dbReference>
<keyword evidence="1" id="KW-0472">Membrane</keyword>
<feature type="transmembrane region" description="Helical" evidence="1">
    <location>
        <begin position="121"/>
        <end position="143"/>
    </location>
</feature>
<evidence type="ECO:0000313" key="2">
    <source>
        <dbReference type="EMBL" id="JAG01879.1"/>
    </source>
</evidence>
<reference evidence="10" key="1">
    <citation type="journal article" date="2014" name="PLoS ONE">
        <title>Transcriptome-Based Identification of ABC Transporters in the Western Tarnished Plant Bug Lygus hesperus.</title>
        <authorList>
            <person name="Hull J.J."/>
            <person name="Chaney K."/>
            <person name="Geib S.M."/>
            <person name="Fabrick J.A."/>
            <person name="Brent C.S."/>
            <person name="Walsh D."/>
            <person name="Lavine L.C."/>
        </authorList>
    </citation>
    <scope>NUCLEOTIDE SEQUENCE</scope>
</reference>
<dbReference type="EMBL" id="GBHO01041725">
    <property type="protein sequence ID" value="JAG01879.1"/>
    <property type="molecule type" value="Transcribed_RNA"/>
</dbReference>
<dbReference type="EMBL" id="GBHO01034604">
    <property type="protein sequence ID" value="JAG09000.1"/>
    <property type="molecule type" value="Transcribed_RNA"/>
</dbReference>
<feature type="transmembrane region" description="Helical" evidence="1">
    <location>
        <begin position="94"/>
        <end position="114"/>
    </location>
</feature>
<dbReference type="PANTHER" id="PTHR38640:SF1">
    <property type="entry name" value="GEO09659P1"/>
    <property type="match status" value="1"/>
</dbReference>
<dbReference type="EMBL" id="GBHO01034600">
    <property type="protein sequence ID" value="JAG09004.1"/>
    <property type="molecule type" value="Transcribed_RNA"/>
</dbReference>